<dbReference type="GO" id="GO:0016740">
    <property type="term" value="F:transferase activity"/>
    <property type="evidence" value="ECO:0007669"/>
    <property type="project" value="UniProtKB-KW"/>
</dbReference>
<feature type="transmembrane region" description="Helical" evidence="1">
    <location>
        <begin position="56"/>
        <end position="79"/>
    </location>
</feature>
<dbReference type="EMBL" id="LR726565">
    <property type="protein sequence ID" value="VWO97849.1"/>
    <property type="molecule type" value="Genomic_DNA"/>
</dbReference>
<dbReference type="AlphaFoldDB" id="A0A5K1JZR3"/>
<dbReference type="EC" id="2.7.1.-" evidence="2"/>
<keyword evidence="2" id="KW-0808">Transferase</keyword>
<evidence type="ECO:0000256" key="1">
    <source>
        <dbReference type="SAM" id="Phobius"/>
    </source>
</evidence>
<protein>
    <submittedName>
        <fullName evidence="2">Phosphotransferase (EC)</fullName>
        <ecNumber evidence="2">2.7.1.-</ecNumber>
    </submittedName>
</protein>
<sequence>MPVVKDPPSEALVTGANVFIALITQLFFAYSLWIFSKKNGVLTSVAVSPLSDPARVVRLWLTCVVRKVVLALGSFGPGIWIASRFLQANSLFDIQTTKARIICGLWNGLGATCDVFIALVLSYYFHKSRSMSNGLLPFQDESSSSRSF</sequence>
<evidence type="ECO:0000313" key="2">
    <source>
        <dbReference type="EMBL" id="VWO97849.1"/>
    </source>
</evidence>
<reference evidence="2" key="1">
    <citation type="submission" date="2019-10" db="EMBL/GenBank/DDBJ databases">
        <authorList>
            <person name="Nor Muhammad N."/>
        </authorList>
    </citation>
    <scope>NUCLEOTIDE SEQUENCE</scope>
</reference>
<gene>
    <name evidence="2" type="primary">I1RAH1</name>
</gene>
<organism evidence="2">
    <name type="scientific">Ganoderma boninense</name>
    <dbReference type="NCBI Taxonomy" id="34458"/>
    <lineage>
        <taxon>Eukaryota</taxon>
        <taxon>Fungi</taxon>
        <taxon>Dikarya</taxon>
        <taxon>Basidiomycota</taxon>
        <taxon>Agaricomycotina</taxon>
        <taxon>Agaricomycetes</taxon>
        <taxon>Polyporales</taxon>
        <taxon>Polyporaceae</taxon>
        <taxon>Ganoderma</taxon>
    </lineage>
</organism>
<keyword evidence="1" id="KW-0812">Transmembrane</keyword>
<feature type="transmembrane region" description="Helical" evidence="1">
    <location>
        <begin position="12"/>
        <end position="35"/>
    </location>
</feature>
<proteinExistence type="predicted"/>
<accession>A0A5K1JZR3</accession>
<name>A0A5K1JZR3_9APHY</name>
<keyword evidence="1" id="KW-1133">Transmembrane helix</keyword>
<feature type="transmembrane region" description="Helical" evidence="1">
    <location>
        <begin position="99"/>
        <end position="125"/>
    </location>
</feature>
<keyword evidence="1" id="KW-0472">Membrane</keyword>